<accession>A0A852SNG5</accession>
<feature type="transmembrane region" description="Helical" evidence="1">
    <location>
        <begin position="15"/>
        <end position="34"/>
    </location>
</feature>
<reference evidence="2 3" key="1">
    <citation type="submission" date="2020-07" db="EMBL/GenBank/DDBJ databases">
        <title>Sequencing the genomes of 1000 actinobacteria strains.</title>
        <authorList>
            <person name="Klenk H.-P."/>
        </authorList>
    </citation>
    <scope>NUCLEOTIDE SEQUENCE [LARGE SCALE GENOMIC DNA]</scope>
    <source>
        <strain evidence="2 3">DSM 26474</strain>
    </source>
</reference>
<evidence type="ECO:0000313" key="2">
    <source>
        <dbReference type="EMBL" id="NYD70362.1"/>
    </source>
</evidence>
<evidence type="ECO:0000256" key="1">
    <source>
        <dbReference type="SAM" id="Phobius"/>
    </source>
</evidence>
<dbReference type="Pfam" id="PF10823">
    <property type="entry name" value="DUF2568"/>
    <property type="match status" value="1"/>
</dbReference>
<dbReference type="RefSeq" id="WP_173183408.1">
    <property type="nucleotide sequence ID" value="NZ_BSEW01000001.1"/>
</dbReference>
<protein>
    <recommendedName>
        <fullName evidence="4">DUF2568 domain-containing protein</fullName>
    </recommendedName>
</protein>
<evidence type="ECO:0000313" key="3">
    <source>
        <dbReference type="Proteomes" id="UP000549913"/>
    </source>
</evidence>
<proteinExistence type="predicted"/>
<keyword evidence="3" id="KW-1185">Reference proteome</keyword>
<keyword evidence="1" id="KW-1133">Transmembrane helix</keyword>
<sequence length="117" mass="12764">MSDVPAQPRIRVNDVVRLLVELFAFFTFGFWGFVAWPFPWNLGLGIATPLFAILIWAFFLSPKAVIHIDAFGRALVEIVLLGSAALAWLMLGQPLVALVFGLVAVASGVVAGRRNLQ</sequence>
<name>A0A852SNG5_9MICO</name>
<dbReference type="EMBL" id="JACCBM010000001">
    <property type="protein sequence ID" value="NYD70362.1"/>
    <property type="molecule type" value="Genomic_DNA"/>
</dbReference>
<feature type="transmembrane region" description="Helical" evidence="1">
    <location>
        <begin position="40"/>
        <end position="59"/>
    </location>
</feature>
<feature type="transmembrane region" description="Helical" evidence="1">
    <location>
        <begin position="95"/>
        <end position="112"/>
    </location>
</feature>
<evidence type="ECO:0008006" key="4">
    <source>
        <dbReference type="Google" id="ProtNLM"/>
    </source>
</evidence>
<gene>
    <name evidence="2" type="ORF">BJ984_001520</name>
</gene>
<feature type="transmembrane region" description="Helical" evidence="1">
    <location>
        <begin position="71"/>
        <end position="89"/>
    </location>
</feature>
<comment type="caution">
    <text evidence="2">The sequence shown here is derived from an EMBL/GenBank/DDBJ whole genome shotgun (WGS) entry which is preliminary data.</text>
</comment>
<keyword evidence="1" id="KW-0472">Membrane</keyword>
<dbReference type="Proteomes" id="UP000549913">
    <property type="component" value="Unassembled WGS sequence"/>
</dbReference>
<dbReference type="AlphaFoldDB" id="A0A852SNG5"/>
<organism evidence="2 3">
    <name type="scientific">Herbiconiux flava</name>
    <dbReference type="NCBI Taxonomy" id="881268"/>
    <lineage>
        <taxon>Bacteria</taxon>
        <taxon>Bacillati</taxon>
        <taxon>Actinomycetota</taxon>
        <taxon>Actinomycetes</taxon>
        <taxon>Micrococcales</taxon>
        <taxon>Microbacteriaceae</taxon>
        <taxon>Herbiconiux</taxon>
    </lineage>
</organism>
<keyword evidence="1" id="KW-0812">Transmembrane</keyword>
<dbReference type="InterPro" id="IPR021214">
    <property type="entry name" value="DUF2568"/>
</dbReference>